<organism evidence="2 3">
    <name type="scientific">Marinifilum breve</name>
    <dbReference type="NCBI Taxonomy" id="2184082"/>
    <lineage>
        <taxon>Bacteria</taxon>
        <taxon>Pseudomonadati</taxon>
        <taxon>Bacteroidota</taxon>
        <taxon>Bacteroidia</taxon>
        <taxon>Marinilabiliales</taxon>
        <taxon>Marinifilaceae</taxon>
    </lineage>
</organism>
<reference evidence="2 3" key="1">
    <citation type="submission" date="2018-05" db="EMBL/GenBank/DDBJ databases">
        <title>Marinifilum breve JC075T sp. nov., a marine bacterium isolated from Yongle Blue Hole in the South China Sea.</title>
        <authorList>
            <person name="Fu T."/>
        </authorList>
    </citation>
    <scope>NUCLEOTIDE SEQUENCE [LARGE SCALE GENOMIC DNA]</scope>
    <source>
        <strain evidence="2 3">JC075</strain>
    </source>
</reference>
<keyword evidence="3" id="KW-1185">Reference proteome</keyword>
<keyword evidence="1" id="KW-1133">Transmembrane helix</keyword>
<feature type="transmembrane region" description="Helical" evidence="1">
    <location>
        <begin position="282"/>
        <end position="299"/>
    </location>
</feature>
<proteinExistence type="predicted"/>
<feature type="transmembrane region" description="Helical" evidence="1">
    <location>
        <begin position="136"/>
        <end position="169"/>
    </location>
</feature>
<evidence type="ECO:0000313" key="2">
    <source>
        <dbReference type="EMBL" id="PXY02795.1"/>
    </source>
</evidence>
<dbReference type="PANTHER" id="PTHR38139">
    <property type="entry name" value="GATE DOMAIN-CONTAINING PROTEIN"/>
    <property type="match status" value="1"/>
</dbReference>
<evidence type="ECO:0000256" key="1">
    <source>
        <dbReference type="SAM" id="Phobius"/>
    </source>
</evidence>
<protein>
    <recommendedName>
        <fullName evidence="4">Nucleoside recognition protein</fullName>
    </recommendedName>
</protein>
<feature type="transmembrane region" description="Helical" evidence="1">
    <location>
        <begin position="12"/>
        <end position="29"/>
    </location>
</feature>
<feature type="transmembrane region" description="Helical" evidence="1">
    <location>
        <begin position="81"/>
        <end position="103"/>
    </location>
</feature>
<dbReference type="PANTHER" id="PTHR38139:SF1">
    <property type="entry name" value="NUCLEOSIDE TRANSPORTER_FEOB GTPASE GATE DOMAIN-CONTAINING PROTEIN"/>
    <property type="match status" value="1"/>
</dbReference>
<feature type="transmembrane region" description="Helical" evidence="1">
    <location>
        <begin position="253"/>
        <end position="275"/>
    </location>
</feature>
<keyword evidence="1" id="KW-0472">Membrane</keyword>
<feature type="transmembrane region" description="Helical" evidence="1">
    <location>
        <begin position="41"/>
        <end position="60"/>
    </location>
</feature>
<evidence type="ECO:0000313" key="3">
    <source>
        <dbReference type="Proteomes" id="UP000248079"/>
    </source>
</evidence>
<dbReference type="OrthoDB" id="5453678at2"/>
<keyword evidence="1" id="KW-0812">Transmembrane</keyword>
<sequence length="349" mass="39088">MARKKKNKLLSWIWYFVVVLIVLGIGFNLPSLNWLEFNLKLALQIIITTSIASFIGNLIEERNWSQLIKRFTSPITRWAKLPNISATAIFSSFFSLVTANSMLTSAYENNQMSRKQLRVSAMCTSFMSYLYHSLRIMYPTIAAVGIVGATYFGLLFGLGFLVVFIALLVSRYSKTIPDNQNDISIEKEERSTDTWKVSIEKARKKTYLVVNRMLLIAIPMFLFFSFLNEIGFFDLSDSLFKSSSLREYFPPESLAVASSMLGGILSAATVAAGFLKTGSLQASHVLIALLMGNIISLPIRSLRRSLPSAMSVFPAKEALVIVLLNQGSRLVSNILLLGTILLLMYYHII</sequence>
<evidence type="ECO:0008006" key="4">
    <source>
        <dbReference type="Google" id="ProtNLM"/>
    </source>
</evidence>
<gene>
    <name evidence="2" type="ORF">DF185_01505</name>
</gene>
<comment type="caution">
    <text evidence="2">The sequence shown here is derived from an EMBL/GenBank/DDBJ whole genome shotgun (WGS) entry which is preliminary data.</text>
</comment>
<feature type="transmembrane region" description="Helical" evidence="1">
    <location>
        <begin position="213"/>
        <end position="233"/>
    </location>
</feature>
<name>A0A2V4A1M9_9BACT</name>
<dbReference type="EMBL" id="QFLI01000001">
    <property type="protein sequence ID" value="PXY02795.1"/>
    <property type="molecule type" value="Genomic_DNA"/>
</dbReference>
<dbReference type="AlphaFoldDB" id="A0A2V4A1M9"/>
<feature type="transmembrane region" description="Helical" evidence="1">
    <location>
        <begin position="330"/>
        <end position="348"/>
    </location>
</feature>
<accession>A0A2V4A1M9</accession>
<dbReference type="InterPro" id="IPR038880">
    <property type="entry name" value="MJ0871-like"/>
</dbReference>
<dbReference type="RefSeq" id="WP_110358954.1">
    <property type="nucleotide sequence ID" value="NZ_QFLI01000001.1"/>
</dbReference>
<dbReference type="Proteomes" id="UP000248079">
    <property type="component" value="Unassembled WGS sequence"/>
</dbReference>